<accession>A0A1Y0ZFQ0</accession>
<reference evidence="2" key="2">
    <citation type="submission" date="2015-01" db="EMBL/GenBank/DDBJ databases">
        <title>Complete genome sequence of Methylobacterium aquaticum strain 22A.</title>
        <authorList>
            <person name="Tani A."/>
            <person name="Ogura Y."/>
            <person name="Hayashi T."/>
        </authorList>
    </citation>
    <scope>NUCLEOTIDE SEQUENCE [LARGE SCALE GENOMIC DNA]</scope>
    <source>
        <strain evidence="2">MA-22A</strain>
    </source>
</reference>
<dbReference type="AlphaFoldDB" id="A0A1Y0ZFQ0"/>
<organism evidence="1 2">
    <name type="scientific">Methylobacterium aquaticum</name>
    <dbReference type="NCBI Taxonomy" id="270351"/>
    <lineage>
        <taxon>Bacteria</taxon>
        <taxon>Pseudomonadati</taxon>
        <taxon>Pseudomonadota</taxon>
        <taxon>Alphaproteobacteria</taxon>
        <taxon>Hyphomicrobiales</taxon>
        <taxon>Methylobacteriaceae</taxon>
        <taxon>Methylobacterium</taxon>
    </lineage>
</organism>
<evidence type="ECO:0000313" key="1">
    <source>
        <dbReference type="EMBL" id="BAR47173.1"/>
    </source>
</evidence>
<reference evidence="1 2" key="1">
    <citation type="journal article" date="2015" name="Genome Announc.">
        <title>Complete Genome Sequence of Methylobacterium aquaticum Strain 22A, Isolated from Racomitrium japonicum Moss.</title>
        <authorList>
            <person name="Tani A."/>
            <person name="Ogura Y."/>
            <person name="Hayashi T."/>
            <person name="Kimbara K."/>
        </authorList>
    </citation>
    <scope>NUCLEOTIDE SEQUENCE [LARGE SCALE GENOMIC DNA]</scope>
    <source>
        <strain evidence="1 2">MA-22A</strain>
    </source>
</reference>
<sequence length="167" mass="18363">MFTHHPDPTPFVSSLTTSRRVDVTPHALAHALEAAFLSTHTPEGASPNPITIDLSVGTRGRGAITFRCQETGTSERRPLRAQRRSYWELIAATEGDGRTHGETRTPTFALTVALTPLLHPGRSIATRIGMSLHLVHEPWWPADLTETLASLANTWHRCIAERTQSTA</sequence>
<protein>
    <submittedName>
        <fullName evidence="1">Uncharacterized protein</fullName>
    </submittedName>
</protein>
<dbReference type="KEGG" id="maqu:Maq22A_c28335"/>
<gene>
    <name evidence="1" type="ORF">Maq22A_c28335</name>
</gene>
<proteinExistence type="predicted"/>
<dbReference type="Proteomes" id="UP000061432">
    <property type="component" value="Chromosome"/>
</dbReference>
<name>A0A1Y0ZFQ0_9HYPH</name>
<dbReference type="EMBL" id="AP014704">
    <property type="protein sequence ID" value="BAR47173.1"/>
    <property type="molecule type" value="Genomic_DNA"/>
</dbReference>
<evidence type="ECO:0000313" key="2">
    <source>
        <dbReference type="Proteomes" id="UP000061432"/>
    </source>
</evidence>